<evidence type="ECO:0000256" key="4">
    <source>
        <dbReference type="ARBA" id="ARBA00022801"/>
    </source>
</evidence>
<evidence type="ECO:0000313" key="9">
    <source>
        <dbReference type="Proteomes" id="UP001589896"/>
    </source>
</evidence>
<dbReference type="SUPFAM" id="SSF56024">
    <property type="entry name" value="Phospholipase D/nuclease"/>
    <property type="match status" value="1"/>
</dbReference>
<comment type="caution">
    <text evidence="8">The sequence shown here is derived from an EMBL/GenBank/DDBJ whole genome shotgun (WGS) entry which is preliminary data.</text>
</comment>
<sequence length="230" mass="26146">MDFHQLDRLLADTAADGVLDTDEKLELREVGATLDSERLRYLRNRAFAITRDVVAADPTRALDSLRWLEQVVRTLDLSAAVAVASSSVFFSPGDSCLRKLRELCRTAKRQLDICVFTIADDRLTEEILDAHRRGVAVRIISDDDKRIDDGSDIIRLAAQGIEIRLDDSRFHMHHKFAVFDGRILANGSFNWTRTASTSNNENLVVSEDAYLVRCFAGQFDTLWDRFTRLR</sequence>
<dbReference type="PANTHER" id="PTHR43856">
    <property type="entry name" value="CARDIOLIPIN HYDROLASE"/>
    <property type="match status" value="1"/>
</dbReference>
<feature type="domain" description="Phospholipase D-like" evidence="7">
    <location>
        <begin position="103"/>
        <end position="223"/>
    </location>
</feature>
<dbReference type="RefSeq" id="WP_386664200.1">
    <property type="nucleotide sequence ID" value="NZ_JBHLTG010000001.1"/>
</dbReference>
<evidence type="ECO:0000256" key="1">
    <source>
        <dbReference type="ARBA" id="ARBA00000798"/>
    </source>
</evidence>
<keyword evidence="4" id="KW-0378">Hydrolase</keyword>
<evidence type="ECO:0000256" key="6">
    <source>
        <dbReference type="ARBA" id="ARBA00023098"/>
    </source>
</evidence>
<gene>
    <name evidence="8" type="ORF">ACFFGH_01455</name>
</gene>
<dbReference type="Proteomes" id="UP001589896">
    <property type="component" value="Unassembled WGS sequence"/>
</dbReference>
<dbReference type="CDD" id="cd09171">
    <property type="entry name" value="PLDc_vPLD6_like"/>
    <property type="match status" value="1"/>
</dbReference>
<proteinExistence type="inferred from homology"/>
<dbReference type="Gene3D" id="3.30.870.10">
    <property type="entry name" value="Endonuclease Chain A"/>
    <property type="match status" value="1"/>
</dbReference>
<evidence type="ECO:0000259" key="7">
    <source>
        <dbReference type="Pfam" id="PF13091"/>
    </source>
</evidence>
<accession>A0ABV6RID3</accession>
<dbReference type="Pfam" id="PF13091">
    <property type="entry name" value="PLDc_2"/>
    <property type="match status" value="1"/>
</dbReference>
<dbReference type="InterPro" id="IPR025202">
    <property type="entry name" value="PLD-like_dom"/>
</dbReference>
<evidence type="ECO:0000256" key="5">
    <source>
        <dbReference type="ARBA" id="ARBA00022963"/>
    </source>
</evidence>
<keyword evidence="5" id="KW-0442">Lipid degradation</keyword>
<evidence type="ECO:0000256" key="2">
    <source>
        <dbReference type="ARBA" id="ARBA00008664"/>
    </source>
</evidence>
<reference evidence="8 9" key="1">
    <citation type="submission" date="2024-09" db="EMBL/GenBank/DDBJ databases">
        <authorList>
            <person name="Sun Q."/>
            <person name="Mori K."/>
        </authorList>
    </citation>
    <scope>NUCLEOTIDE SEQUENCE [LARGE SCALE GENOMIC DNA]</scope>
    <source>
        <strain evidence="8 9">KCTC 23076</strain>
    </source>
</reference>
<dbReference type="EC" id="3.1.4.4" evidence="3"/>
<dbReference type="EMBL" id="JBHLTG010000001">
    <property type="protein sequence ID" value="MFC0676516.1"/>
    <property type="molecule type" value="Genomic_DNA"/>
</dbReference>
<protein>
    <recommendedName>
        <fullName evidence="3">phospholipase D</fullName>
        <ecNumber evidence="3">3.1.4.4</ecNumber>
    </recommendedName>
</protein>
<keyword evidence="6" id="KW-0443">Lipid metabolism</keyword>
<dbReference type="PANTHER" id="PTHR43856:SF1">
    <property type="entry name" value="MITOCHONDRIAL CARDIOLIPIN HYDROLASE"/>
    <property type="match status" value="1"/>
</dbReference>
<evidence type="ECO:0000256" key="3">
    <source>
        <dbReference type="ARBA" id="ARBA00012027"/>
    </source>
</evidence>
<comment type="catalytic activity">
    <reaction evidence="1">
        <text>a 1,2-diacyl-sn-glycero-3-phosphocholine + H2O = a 1,2-diacyl-sn-glycero-3-phosphate + choline + H(+)</text>
        <dbReference type="Rhea" id="RHEA:14445"/>
        <dbReference type="ChEBI" id="CHEBI:15354"/>
        <dbReference type="ChEBI" id="CHEBI:15377"/>
        <dbReference type="ChEBI" id="CHEBI:15378"/>
        <dbReference type="ChEBI" id="CHEBI:57643"/>
        <dbReference type="ChEBI" id="CHEBI:58608"/>
        <dbReference type="EC" id="3.1.4.4"/>
    </reaction>
</comment>
<keyword evidence="9" id="KW-1185">Reference proteome</keyword>
<evidence type="ECO:0000313" key="8">
    <source>
        <dbReference type="EMBL" id="MFC0676516.1"/>
    </source>
</evidence>
<organism evidence="8 9">
    <name type="scientific">Lysobacter korlensis</name>
    <dbReference type="NCBI Taxonomy" id="553636"/>
    <lineage>
        <taxon>Bacteria</taxon>
        <taxon>Pseudomonadati</taxon>
        <taxon>Pseudomonadota</taxon>
        <taxon>Gammaproteobacteria</taxon>
        <taxon>Lysobacterales</taxon>
        <taxon>Lysobacteraceae</taxon>
        <taxon>Lysobacter</taxon>
    </lineage>
</organism>
<comment type="similarity">
    <text evidence="2">Belongs to the phospholipase D family.</text>
</comment>
<dbReference type="InterPro" id="IPR051406">
    <property type="entry name" value="PLD_domain"/>
</dbReference>
<name>A0ABV6RID3_9GAMM</name>